<feature type="compositionally biased region" description="Basic and acidic residues" evidence="1">
    <location>
        <begin position="607"/>
        <end position="618"/>
    </location>
</feature>
<evidence type="ECO:0000313" key="3">
    <source>
        <dbReference type="Proteomes" id="UP001302745"/>
    </source>
</evidence>
<protein>
    <submittedName>
        <fullName evidence="2">Uncharacterized protein</fullName>
    </submittedName>
</protein>
<feature type="compositionally biased region" description="Pro residues" evidence="1">
    <location>
        <begin position="213"/>
        <end position="228"/>
    </location>
</feature>
<feature type="compositionally biased region" description="Low complexity" evidence="1">
    <location>
        <begin position="38"/>
        <end position="49"/>
    </location>
</feature>
<dbReference type="AlphaFoldDB" id="A0AAN6VGB6"/>
<accession>A0AAN6VGB6</accession>
<evidence type="ECO:0000313" key="2">
    <source>
        <dbReference type="EMBL" id="KAK4150977.1"/>
    </source>
</evidence>
<keyword evidence="3" id="KW-1185">Reference proteome</keyword>
<feature type="compositionally biased region" description="Basic and acidic residues" evidence="1">
    <location>
        <begin position="1"/>
        <end position="23"/>
    </location>
</feature>
<reference evidence="2" key="2">
    <citation type="submission" date="2023-05" db="EMBL/GenBank/DDBJ databases">
        <authorList>
            <consortium name="Lawrence Berkeley National Laboratory"/>
            <person name="Steindorff A."/>
            <person name="Hensen N."/>
            <person name="Bonometti L."/>
            <person name="Westerberg I."/>
            <person name="Brannstrom I.O."/>
            <person name="Guillou S."/>
            <person name="Cros-Aarteil S."/>
            <person name="Calhoun S."/>
            <person name="Haridas S."/>
            <person name="Kuo A."/>
            <person name="Mondo S."/>
            <person name="Pangilinan J."/>
            <person name="Riley R."/>
            <person name="Labutti K."/>
            <person name="Andreopoulos B."/>
            <person name="Lipzen A."/>
            <person name="Chen C."/>
            <person name="Yanf M."/>
            <person name="Daum C."/>
            <person name="Ng V."/>
            <person name="Clum A."/>
            <person name="Ohm R."/>
            <person name="Martin F."/>
            <person name="Silar P."/>
            <person name="Natvig D."/>
            <person name="Lalanne C."/>
            <person name="Gautier V."/>
            <person name="Ament-Velasquez S.L."/>
            <person name="Kruys A."/>
            <person name="Hutchinson M.I."/>
            <person name="Powell A.J."/>
            <person name="Barry K."/>
            <person name="Miller A.N."/>
            <person name="Grigoriev I.V."/>
            <person name="Debuchy R."/>
            <person name="Gladieux P."/>
            <person name="Thoren M.H."/>
            <person name="Johannesson H."/>
        </authorList>
    </citation>
    <scope>NUCLEOTIDE SEQUENCE</scope>
    <source>
        <strain evidence="2">CBS 538.74</strain>
    </source>
</reference>
<feature type="compositionally biased region" description="Low complexity" evidence="1">
    <location>
        <begin position="507"/>
        <end position="532"/>
    </location>
</feature>
<feature type="compositionally biased region" description="Acidic residues" evidence="1">
    <location>
        <begin position="378"/>
        <end position="393"/>
    </location>
</feature>
<dbReference type="Proteomes" id="UP001302745">
    <property type="component" value="Unassembled WGS sequence"/>
</dbReference>
<feature type="region of interest" description="Disordered" evidence="1">
    <location>
        <begin position="1"/>
        <end position="231"/>
    </location>
</feature>
<name>A0AAN6VGB6_9PEZI</name>
<sequence length="618" mass="65927">MSKDAKDSKHKPDGPRQPQRKDSLSSVLSWAALQGKITASKTPTASSSSPQPPQVFPGNATRPRRHSHSVSTDTKTKARRGSTAFRRLSFSISATIQDGASTKTRHAKTPPMTPDPKAVPGTSRASKNGSSEKVNKPTSDTPDGKNTAPVRPHSAQDKPRTPGSPIPLPKSILRISSPDGYRRPKQFVNPETGEPASPSLPPSSPVFGTLSPDSPPGSPPMSPIPRPMSPGATVRFAKATIHRVEVGPGRRFLPVKRKSKSTLTYIAPLDPGTQKSAPRTMLQSPTKMRRHQENQAAMGRYWLRTEEEEAQWRADAARRAEEEAERYRNEPASSPSPPPSPSGAAKGPVEGVQSARADKAAAIDKLPLLDTGSALDRVDEEAVESESEDSDEEAGAKCNMEMEETGSVTLKGPEEGKPGGGDGLGEVNPNAEKATEEPQKPDLQTRVSVSDAEQVKPAAPTSTPEDTKPSEPQSFFERLAAKQAAEERTQRASKPEPASSKAESSTDRTATSSGRSSSASTNSTGSDSSTSSAEQLAKVSSWEKEKAKEKEKSRTISSFKSSMNLRSVGSRADRTLARGNNSHSHGSGSGSGSGSNHLHLSGRRGRRYFEDHKQGITA</sequence>
<proteinExistence type="predicted"/>
<evidence type="ECO:0000256" key="1">
    <source>
        <dbReference type="SAM" id="MobiDB-lite"/>
    </source>
</evidence>
<comment type="caution">
    <text evidence="2">The sequence shown here is derived from an EMBL/GenBank/DDBJ whole genome shotgun (WGS) entry which is preliminary data.</text>
</comment>
<feature type="region of interest" description="Disordered" evidence="1">
    <location>
        <begin position="264"/>
        <end position="618"/>
    </location>
</feature>
<feature type="compositionally biased region" description="Polar residues" evidence="1">
    <location>
        <begin position="273"/>
        <end position="286"/>
    </location>
</feature>
<feature type="compositionally biased region" description="Basic and acidic residues" evidence="1">
    <location>
        <begin position="310"/>
        <end position="329"/>
    </location>
</feature>
<feature type="compositionally biased region" description="Polar residues" evidence="1">
    <location>
        <begin position="555"/>
        <end position="567"/>
    </location>
</feature>
<organism evidence="2 3">
    <name type="scientific">Chaetomidium leptoderma</name>
    <dbReference type="NCBI Taxonomy" id="669021"/>
    <lineage>
        <taxon>Eukaryota</taxon>
        <taxon>Fungi</taxon>
        <taxon>Dikarya</taxon>
        <taxon>Ascomycota</taxon>
        <taxon>Pezizomycotina</taxon>
        <taxon>Sordariomycetes</taxon>
        <taxon>Sordariomycetidae</taxon>
        <taxon>Sordariales</taxon>
        <taxon>Chaetomiaceae</taxon>
        <taxon>Chaetomidium</taxon>
    </lineage>
</organism>
<reference evidence="2" key="1">
    <citation type="journal article" date="2023" name="Mol. Phylogenet. Evol.">
        <title>Genome-scale phylogeny and comparative genomics of the fungal order Sordariales.</title>
        <authorList>
            <person name="Hensen N."/>
            <person name="Bonometti L."/>
            <person name="Westerberg I."/>
            <person name="Brannstrom I.O."/>
            <person name="Guillou S."/>
            <person name="Cros-Aarteil S."/>
            <person name="Calhoun S."/>
            <person name="Haridas S."/>
            <person name="Kuo A."/>
            <person name="Mondo S."/>
            <person name="Pangilinan J."/>
            <person name="Riley R."/>
            <person name="LaButti K."/>
            <person name="Andreopoulos B."/>
            <person name="Lipzen A."/>
            <person name="Chen C."/>
            <person name="Yan M."/>
            <person name="Daum C."/>
            <person name="Ng V."/>
            <person name="Clum A."/>
            <person name="Steindorff A."/>
            <person name="Ohm R.A."/>
            <person name="Martin F."/>
            <person name="Silar P."/>
            <person name="Natvig D.O."/>
            <person name="Lalanne C."/>
            <person name="Gautier V."/>
            <person name="Ament-Velasquez S.L."/>
            <person name="Kruys A."/>
            <person name="Hutchinson M.I."/>
            <person name="Powell A.J."/>
            <person name="Barry K."/>
            <person name="Miller A.N."/>
            <person name="Grigoriev I.V."/>
            <person name="Debuchy R."/>
            <person name="Gladieux P."/>
            <person name="Hiltunen Thoren M."/>
            <person name="Johannesson H."/>
        </authorList>
    </citation>
    <scope>NUCLEOTIDE SEQUENCE</scope>
    <source>
        <strain evidence="2">CBS 538.74</strain>
    </source>
</reference>
<feature type="compositionally biased region" description="Polar residues" evidence="1">
    <location>
        <begin position="90"/>
        <end position="102"/>
    </location>
</feature>
<gene>
    <name evidence="2" type="ORF">C8A00DRAFT_45734</name>
</gene>
<dbReference type="EMBL" id="MU857040">
    <property type="protein sequence ID" value="KAK4150977.1"/>
    <property type="molecule type" value="Genomic_DNA"/>
</dbReference>
<feature type="compositionally biased region" description="Basic and acidic residues" evidence="1">
    <location>
        <begin position="541"/>
        <end position="554"/>
    </location>
</feature>
<feature type="compositionally biased region" description="Basic and acidic residues" evidence="1">
    <location>
        <begin position="484"/>
        <end position="494"/>
    </location>
</feature>
<feature type="compositionally biased region" description="Polar residues" evidence="1">
    <location>
        <begin position="123"/>
        <end position="141"/>
    </location>
</feature>